<keyword evidence="3" id="KW-1185">Reference proteome</keyword>
<dbReference type="Pfam" id="PF18199">
    <property type="entry name" value="Dynein_C"/>
    <property type="match status" value="1"/>
</dbReference>
<organism evidence="2 3">
    <name type="scientific">Polypterus senegalus</name>
    <name type="common">Senegal bichir</name>
    <dbReference type="NCBI Taxonomy" id="55291"/>
    <lineage>
        <taxon>Eukaryota</taxon>
        <taxon>Metazoa</taxon>
        <taxon>Chordata</taxon>
        <taxon>Craniata</taxon>
        <taxon>Vertebrata</taxon>
        <taxon>Euteleostomi</taxon>
        <taxon>Actinopterygii</taxon>
        <taxon>Polypteriformes</taxon>
        <taxon>Polypteridae</taxon>
        <taxon>Polypterus</taxon>
    </lineage>
</organism>
<feature type="non-terminal residue" evidence="2">
    <location>
        <position position="268"/>
    </location>
</feature>
<dbReference type="Gene3D" id="3.10.490.20">
    <property type="match status" value="1"/>
</dbReference>
<dbReference type="PANTHER" id="PTHR22878">
    <property type="entry name" value="DYNEIN HEAVY CHAIN 6, AXONEMAL-LIKE-RELATED"/>
    <property type="match status" value="1"/>
</dbReference>
<reference evidence="2 3" key="1">
    <citation type="journal article" date="2021" name="Cell">
        <title>Tracing the genetic footprints of vertebrate landing in non-teleost ray-finned fishes.</title>
        <authorList>
            <person name="Bi X."/>
            <person name="Wang K."/>
            <person name="Yang L."/>
            <person name="Pan H."/>
            <person name="Jiang H."/>
            <person name="Wei Q."/>
            <person name="Fang M."/>
            <person name="Yu H."/>
            <person name="Zhu C."/>
            <person name="Cai Y."/>
            <person name="He Y."/>
            <person name="Gan X."/>
            <person name="Zeng H."/>
            <person name="Yu D."/>
            <person name="Zhu Y."/>
            <person name="Jiang H."/>
            <person name="Qiu Q."/>
            <person name="Yang H."/>
            <person name="Zhang Y.E."/>
            <person name="Wang W."/>
            <person name="Zhu M."/>
            <person name="He S."/>
            <person name="Zhang G."/>
        </authorList>
    </citation>
    <scope>NUCLEOTIDE SEQUENCE [LARGE SCALE GENOMIC DNA]</scope>
    <source>
        <strain evidence="2">Bchr_013</strain>
    </source>
</reference>
<dbReference type="GO" id="GO:0051959">
    <property type="term" value="F:dynein light intermediate chain binding"/>
    <property type="evidence" value="ECO:0007669"/>
    <property type="project" value="InterPro"/>
</dbReference>
<feature type="domain" description="Dynein heavy chain C-terminal" evidence="1">
    <location>
        <begin position="83"/>
        <end position="264"/>
    </location>
</feature>
<dbReference type="GO" id="GO:0007018">
    <property type="term" value="P:microtubule-based movement"/>
    <property type="evidence" value="ECO:0007669"/>
    <property type="project" value="InterPro"/>
</dbReference>
<gene>
    <name evidence="2" type="primary">Dnah2_1</name>
    <name evidence="2" type="ORF">GTO96_0014553</name>
</gene>
<dbReference type="GO" id="GO:0045505">
    <property type="term" value="F:dynein intermediate chain binding"/>
    <property type="evidence" value="ECO:0007669"/>
    <property type="project" value="InterPro"/>
</dbReference>
<evidence type="ECO:0000313" key="3">
    <source>
        <dbReference type="Proteomes" id="UP000886611"/>
    </source>
</evidence>
<evidence type="ECO:0000259" key="1">
    <source>
        <dbReference type="Pfam" id="PF18199"/>
    </source>
</evidence>
<dbReference type="Proteomes" id="UP000886611">
    <property type="component" value="Unassembled WGS sequence"/>
</dbReference>
<dbReference type="AlphaFoldDB" id="A0A8X8BW22"/>
<dbReference type="FunFam" id="3.10.490.20:FF:000008">
    <property type="entry name" value="dynein heavy chain 2, axonemal"/>
    <property type="match status" value="1"/>
</dbReference>
<sequence>MAKKKWDSQRDAESRQEYKEIRHKVKREVAKAKEKVYVELYERLDTKEGEKDLYRLARQRDGAGKDVQQVRVIKDKDENVLTSKAYPSLKPLGSWTRDLVHRVEQFSKWAETTHPPVLFWLSGFTFPTGFLTAVLQASARQNNISVDTLSWEFIVSTVDDNNLLYPPKDGVFVKGLYLEGAGWDKKNSCLVEAEPMQLVCPMPTIHFRPVEKKKSGKGIYSCPCYYFPNRAGAAGRASFVVGVDLKAGAMTADHWIKRGTALLMSLDT</sequence>
<dbReference type="InterPro" id="IPR041228">
    <property type="entry name" value="Dynein_C"/>
</dbReference>
<dbReference type="InterPro" id="IPR026983">
    <property type="entry name" value="DHC"/>
</dbReference>
<dbReference type="PANTHER" id="PTHR22878:SF68">
    <property type="entry name" value="DYNEIN HEAVY CHAIN 6, AXONEMAL-LIKE"/>
    <property type="match status" value="1"/>
</dbReference>
<evidence type="ECO:0000313" key="2">
    <source>
        <dbReference type="EMBL" id="KAG2468256.1"/>
    </source>
</evidence>
<proteinExistence type="predicted"/>
<accession>A0A8X8BW22</accession>
<dbReference type="GO" id="GO:0030286">
    <property type="term" value="C:dynein complex"/>
    <property type="evidence" value="ECO:0007669"/>
    <property type="project" value="InterPro"/>
</dbReference>
<name>A0A8X8BW22_POLSE</name>
<protein>
    <submittedName>
        <fullName evidence="2">DYH2 protein</fullName>
    </submittedName>
</protein>
<comment type="caution">
    <text evidence="2">The sequence shown here is derived from an EMBL/GenBank/DDBJ whole genome shotgun (WGS) entry which is preliminary data.</text>
</comment>
<dbReference type="Gene3D" id="1.20.1270.280">
    <property type="match status" value="1"/>
</dbReference>
<dbReference type="EMBL" id="JAATIS010000485">
    <property type="protein sequence ID" value="KAG2468256.1"/>
    <property type="molecule type" value="Genomic_DNA"/>
</dbReference>
<feature type="non-terminal residue" evidence="2">
    <location>
        <position position="1"/>
    </location>
</feature>
<dbReference type="InterPro" id="IPR043160">
    <property type="entry name" value="Dynein_C_barrel"/>
</dbReference>